<reference evidence="5 6" key="1">
    <citation type="submission" date="2016-06" db="EMBL/GenBank/DDBJ databases">
        <authorList>
            <person name="Kjaerup R.B."/>
            <person name="Dalgaard T.S."/>
            <person name="Juul-Madsen H.R."/>
        </authorList>
    </citation>
    <scope>NUCLEOTIDE SEQUENCE [LARGE SCALE GENOMIC DNA]</scope>
    <source>
        <strain evidence="5 6">DSM 43913</strain>
    </source>
</reference>
<evidence type="ECO:0000313" key="6">
    <source>
        <dbReference type="Proteomes" id="UP000198251"/>
    </source>
</evidence>
<dbReference type="GO" id="GO:0003677">
    <property type="term" value="F:DNA binding"/>
    <property type="evidence" value="ECO:0007669"/>
    <property type="project" value="UniProtKB-KW"/>
</dbReference>
<keyword evidence="3" id="KW-0238">DNA-binding</keyword>
<dbReference type="InterPro" id="IPR044946">
    <property type="entry name" value="Restrct_endonuc_typeI_TRD_sf"/>
</dbReference>
<evidence type="ECO:0000256" key="3">
    <source>
        <dbReference type="ARBA" id="ARBA00023125"/>
    </source>
</evidence>
<dbReference type="GeneID" id="95800934"/>
<organism evidence="5 6">
    <name type="scientific">Micromonospora echinofusca</name>
    <dbReference type="NCBI Taxonomy" id="47858"/>
    <lineage>
        <taxon>Bacteria</taxon>
        <taxon>Bacillati</taxon>
        <taxon>Actinomycetota</taxon>
        <taxon>Actinomycetes</taxon>
        <taxon>Micromonosporales</taxon>
        <taxon>Micromonosporaceae</taxon>
        <taxon>Micromonospora</taxon>
    </lineage>
</organism>
<proteinExistence type="inferred from homology"/>
<dbReference type="REBASE" id="158000">
    <property type="entry name" value="S.Mec43913ORF1062P"/>
</dbReference>
<dbReference type="Gene3D" id="3.90.220.20">
    <property type="entry name" value="DNA methylase specificity domains"/>
    <property type="match status" value="2"/>
</dbReference>
<dbReference type="Pfam" id="PF01420">
    <property type="entry name" value="Methylase_S"/>
    <property type="match status" value="1"/>
</dbReference>
<protein>
    <submittedName>
        <fullName evidence="5">Type I restriction enzyme, S subunit</fullName>
    </submittedName>
</protein>
<dbReference type="Proteomes" id="UP000198251">
    <property type="component" value="Chromosome I"/>
</dbReference>
<dbReference type="PANTHER" id="PTHR30408">
    <property type="entry name" value="TYPE-1 RESTRICTION ENZYME ECOKI SPECIFICITY PROTEIN"/>
    <property type="match status" value="1"/>
</dbReference>
<dbReference type="InterPro" id="IPR000055">
    <property type="entry name" value="Restrct_endonuc_typeI_TRD"/>
</dbReference>
<keyword evidence="2" id="KW-0680">Restriction system</keyword>
<gene>
    <name evidence="5" type="ORF">GA0070610_1061</name>
</gene>
<evidence type="ECO:0000256" key="2">
    <source>
        <dbReference type="ARBA" id="ARBA00022747"/>
    </source>
</evidence>
<dbReference type="PANTHER" id="PTHR30408:SF12">
    <property type="entry name" value="TYPE I RESTRICTION ENZYME MJAVIII SPECIFICITY SUBUNIT"/>
    <property type="match status" value="1"/>
</dbReference>
<evidence type="ECO:0000259" key="4">
    <source>
        <dbReference type="Pfam" id="PF01420"/>
    </source>
</evidence>
<dbReference type="GO" id="GO:0009307">
    <property type="term" value="P:DNA restriction-modification system"/>
    <property type="evidence" value="ECO:0007669"/>
    <property type="project" value="UniProtKB-KW"/>
</dbReference>
<evidence type="ECO:0000256" key="1">
    <source>
        <dbReference type="ARBA" id="ARBA00010923"/>
    </source>
</evidence>
<feature type="domain" description="Type I restriction modification DNA specificity" evidence="4">
    <location>
        <begin position="14"/>
        <end position="180"/>
    </location>
</feature>
<dbReference type="CDD" id="cd17253">
    <property type="entry name" value="RMtype1_S_Eco933I-TRD2-CR2_like"/>
    <property type="match status" value="1"/>
</dbReference>
<name>A0A1C5G5L6_MICEH</name>
<evidence type="ECO:0000313" key="5">
    <source>
        <dbReference type="EMBL" id="SCG14842.1"/>
    </source>
</evidence>
<sequence>MTQTQIAPWLANSRWPTVPIRFLARLGTGHTPSRSVPGYWENCSIPWITLADVWQLRNGSTDVIMDTKEKISEVGLANSAAVKHPAGTVILSRTASVGFSAIMGADMATSQDFATWTCGPDLDPRYLLHALRAMANDLKRVAAGSTHKTIYMPDIEQLRIPTPPIKEQHRITDFLDAETAYIDRLVADRTQQRALLEERSYAEVSEALLPGVLTAARGRAPWPWLPNMPEDHPLVRLGYVCRLQNGLTVDGNRDVGGDAVTRPYLRVANVQAGYVDLANVTEVTVSREIAKRCMLRTGDVLMTEGGDLDKLGRGTVWNGELPNCLHQNHVFALRPELDRLDGDYLALMTQTLHGRCYFESTGSRTTNLASTNSSKILSFPMPLPPVIRQRELVRSVRNRLDAIARLRRELDHQLALLTERRQALITAAVTGQIDMSTASGRGIEG</sequence>
<dbReference type="EMBL" id="LT607733">
    <property type="protein sequence ID" value="SCG14842.1"/>
    <property type="molecule type" value="Genomic_DNA"/>
</dbReference>
<dbReference type="InterPro" id="IPR052021">
    <property type="entry name" value="Type-I_RS_S_subunit"/>
</dbReference>
<dbReference type="AlphaFoldDB" id="A0A1C5G5L6"/>
<dbReference type="CDD" id="cd17248">
    <property type="entry name" value="RMtype1_S_AmiI-TRD2-CR2_like"/>
    <property type="match status" value="1"/>
</dbReference>
<dbReference type="RefSeq" id="WP_088998961.1">
    <property type="nucleotide sequence ID" value="NZ_LT607733.1"/>
</dbReference>
<keyword evidence="6" id="KW-1185">Reference proteome</keyword>
<comment type="similarity">
    <text evidence="1">Belongs to the type-I restriction system S methylase family.</text>
</comment>
<dbReference type="SUPFAM" id="SSF116734">
    <property type="entry name" value="DNA methylase specificity domain"/>
    <property type="match status" value="2"/>
</dbReference>
<accession>A0A1C5G5L6</accession>